<evidence type="ECO:0000256" key="8">
    <source>
        <dbReference type="ARBA" id="ARBA00025164"/>
    </source>
</evidence>
<dbReference type="GO" id="GO:0046872">
    <property type="term" value="F:metal ion binding"/>
    <property type="evidence" value="ECO:0007669"/>
    <property type="project" value="UniProtKB-KW"/>
</dbReference>
<dbReference type="SUPFAM" id="SSF110857">
    <property type="entry name" value="Gamma-glutamyl cyclotransferase-like"/>
    <property type="match status" value="1"/>
</dbReference>
<evidence type="ECO:0000256" key="7">
    <source>
        <dbReference type="ARBA" id="ARBA00022842"/>
    </source>
</evidence>
<feature type="binding site" evidence="13">
    <location>
        <position position="283"/>
    </location>
    <ligand>
        <name>Mg(2+)</name>
        <dbReference type="ChEBI" id="CHEBI:18420"/>
        <label>1</label>
    </ligand>
</feature>
<evidence type="ECO:0000256" key="10">
    <source>
        <dbReference type="ARBA" id="ARBA00030308"/>
    </source>
</evidence>
<feature type="short sequence motif" description="Nudix box" evidence="14">
    <location>
        <begin position="284"/>
        <end position="306"/>
    </location>
</feature>
<dbReference type="EMBL" id="CP028918">
    <property type="protein sequence ID" value="AWB50259.1"/>
    <property type="molecule type" value="Genomic_DNA"/>
</dbReference>
<comment type="similarity">
    <text evidence="2">Belongs to the Nudix hydrolase family. NudF subfamily.</text>
</comment>
<reference evidence="16 17" key="1">
    <citation type="submission" date="2018-04" db="EMBL/GenBank/DDBJ databases">
        <title>Genome sequencing of Gemmobacter.</title>
        <authorList>
            <person name="Yi H."/>
            <person name="Baek M.-G."/>
        </authorList>
    </citation>
    <scope>NUCLEOTIDE SEQUENCE [LARGE SCALE GENOMIC DNA]</scope>
    <source>
        <strain evidence="16 17">HYN0069</strain>
    </source>
</reference>
<organism evidence="16 17">
    <name type="scientific">Paragemmobacter aquarius</name>
    <dbReference type="NCBI Taxonomy" id="2169400"/>
    <lineage>
        <taxon>Bacteria</taxon>
        <taxon>Pseudomonadati</taxon>
        <taxon>Pseudomonadota</taxon>
        <taxon>Alphaproteobacteria</taxon>
        <taxon>Rhodobacterales</taxon>
        <taxon>Paracoccaceae</taxon>
        <taxon>Paragemmobacter</taxon>
    </lineage>
</organism>
<feature type="domain" description="Nudix hydrolase" evidence="15">
    <location>
        <begin position="241"/>
        <end position="381"/>
    </location>
</feature>
<dbReference type="AlphaFoldDB" id="A0A2S0UR16"/>
<keyword evidence="5 13" id="KW-0479">Metal-binding</keyword>
<evidence type="ECO:0000313" key="16">
    <source>
        <dbReference type="EMBL" id="AWB50259.1"/>
    </source>
</evidence>
<dbReference type="NCBIfam" id="TIGR00052">
    <property type="entry name" value="nudix-type nucleoside diphosphatase, YffH/AdpP family"/>
    <property type="match status" value="1"/>
</dbReference>
<comment type="cofactor">
    <cofactor evidence="1 13">
        <name>Mg(2+)</name>
        <dbReference type="ChEBI" id="CHEBI:18420"/>
    </cofactor>
</comment>
<comment type="catalytic activity">
    <reaction evidence="12">
        <text>ADP-D-ribose + H2O = D-ribose 5-phosphate + AMP + 2 H(+)</text>
        <dbReference type="Rhea" id="RHEA:10412"/>
        <dbReference type="ChEBI" id="CHEBI:15377"/>
        <dbReference type="ChEBI" id="CHEBI:15378"/>
        <dbReference type="ChEBI" id="CHEBI:57967"/>
        <dbReference type="ChEBI" id="CHEBI:78346"/>
        <dbReference type="ChEBI" id="CHEBI:456215"/>
        <dbReference type="EC" id="3.6.1.13"/>
    </reaction>
</comment>
<evidence type="ECO:0000256" key="14">
    <source>
        <dbReference type="PIRSR" id="PIRSR604385-3"/>
    </source>
</evidence>
<dbReference type="PROSITE" id="PS51462">
    <property type="entry name" value="NUDIX"/>
    <property type="match status" value="1"/>
</dbReference>
<dbReference type="EC" id="3.6.1.13" evidence="3"/>
<protein>
    <recommendedName>
        <fullName evidence="4">ADP-ribose pyrophosphatase</fullName>
        <ecNumber evidence="3">3.6.1.13</ecNumber>
    </recommendedName>
    <alternativeName>
        <fullName evidence="9">ADP-ribose diphosphatase</fullName>
    </alternativeName>
    <alternativeName>
        <fullName evidence="11">ADP-ribose phosphohydrolase</fullName>
    </alternativeName>
    <alternativeName>
        <fullName evidence="10">Adenosine diphosphoribose pyrophosphatase</fullName>
    </alternativeName>
</protein>
<gene>
    <name evidence="16" type="ORF">HYN69_06545</name>
</gene>
<dbReference type="GO" id="GO:0047631">
    <property type="term" value="F:ADP-ribose diphosphatase activity"/>
    <property type="evidence" value="ECO:0007669"/>
    <property type="project" value="UniProtKB-EC"/>
</dbReference>
<dbReference type="Pfam" id="PF00293">
    <property type="entry name" value="NUDIX"/>
    <property type="match status" value="1"/>
</dbReference>
<dbReference type="InterPro" id="IPR020084">
    <property type="entry name" value="NUDIX_hydrolase_CS"/>
</dbReference>
<evidence type="ECO:0000313" key="17">
    <source>
        <dbReference type="Proteomes" id="UP000244496"/>
    </source>
</evidence>
<dbReference type="GO" id="GO:0006753">
    <property type="term" value="P:nucleoside phosphate metabolic process"/>
    <property type="evidence" value="ECO:0007669"/>
    <property type="project" value="TreeGrafter"/>
</dbReference>
<evidence type="ECO:0000256" key="13">
    <source>
        <dbReference type="PIRSR" id="PIRSR604385-2"/>
    </source>
</evidence>
<sequence length="395" mass="41369">MRAADGLCALHRGDGCRKRGSGPADRKGRAALVVSLVFLYGPLCDTALRAVVLGGGVSVQAGSVAGVLHATAHGATWALGAGVVRGDLLRLTDEAAARLAFYARVTGQAAVPCEVALAEGSVAAVLYAGGDALAAWSAGDWERDFAAAAVAAARDVMGLYGVVAADVLARRYGHMLVRGAARVRAAVAGPVTARRAQGAGDVDVARVALPYANYFAVEEHDLRFRRFDGSFSDTVKRAAFVMGDAVTVLPYDPVRDRVLLVEQFRAGPYVRGDGECWSLEAIAGRIDAGESPEDAARREAVEEAGLRLGALELVAGYYPSPGAVTEFLYSYVALADLPDDAAGVFGVEGEAEDIRGHLMGFGRLMELVASGEVNNSPLILTALWLQRERGRLRAG</sequence>
<dbReference type="Gene3D" id="3.90.79.10">
    <property type="entry name" value="Nucleoside Triphosphate Pyrophosphohydrolase"/>
    <property type="match status" value="1"/>
</dbReference>
<evidence type="ECO:0000256" key="2">
    <source>
        <dbReference type="ARBA" id="ARBA00007482"/>
    </source>
</evidence>
<dbReference type="SUPFAM" id="SSF55811">
    <property type="entry name" value="Nudix"/>
    <property type="match status" value="1"/>
</dbReference>
<evidence type="ECO:0000256" key="12">
    <source>
        <dbReference type="ARBA" id="ARBA00049546"/>
    </source>
</evidence>
<feature type="binding site" evidence="13">
    <location>
        <position position="299"/>
    </location>
    <ligand>
        <name>Mg(2+)</name>
        <dbReference type="ChEBI" id="CHEBI:18420"/>
        <label>1</label>
    </ligand>
</feature>
<evidence type="ECO:0000256" key="11">
    <source>
        <dbReference type="ARBA" id="ARBA00033056"/>
    </source>
</evidence>
<evidence type="ECO:0000256" key="3">
    <source>
        <dbReference type="ARBA" id="ARBA00012453"/>
    </source>
</evidence>
<dbReference type="GO" id="GO:0019693">
    <property type="term" value="P:ribose phosphate metabolic process"/>
    <property type="evidence" value="ECO:0007669"/>
    <property type="project" value="TreeGrafter"/>
</dbReference>
<dbReference type="InterPro" id="IPR036568">
    <property type="entry name" value="GGCT-like_sf"/>
</dbReference>
<evidence type="ECO:0000259" key="15">
    <source>
        <dbReference type="PROSITE" id="PS51462"/>
    </source>
</evidence>
<name>A0A2S0UR16_9RHOB</name>
<keyword evidence="17" id="KW-1185">Reference proteome</keyword>
<dbReference type="Proteomes" id="UP000244496">
    <property type="component" value="Chromosome"/>
</dbReference>
<dbReference type="PROSITE" id="PS00893">
    <property type="entry name" value="NUDIX_BOX"/>
    <property type="match status" value="1"/>
</dbReference>
<dbReference type="GO" id="GO:0019144">
    <property type="term" value="F:ADP-sugar diphosphatase activity"/>
    <property type="evidence" value="ECO:0007669"/>
    <property type="project" value="TreeGrafter"/>
</dbReference>
<dbReference type="GO" id="GO:0005829">
    <property type="term" value="C:cytosol"/>
    <property type="evidence" value="ECO:0007669"/>
    <property type="project" value="TreeGrafter"/>
</dbReference>
<evidence type="ECO:0000256" key="6">
    <source>
        <dbReference type="ARBA" id="ARBA00022801"/>
    </source>
</evidence>
<evidence type="ECO:0000256" key="4">
    <source>
        <dbReference type="ARBA" id="ARBA00013297"/>
    </source>
</evidence>
<dbReference type="PANTHER" id="PTHR11839">
    <property type="entry name" value="UDP/ADP-SUGAR PYROPHOSPHATASE"/>
    <property type="match status" value="1"/>
</dbReference>
<dbReference type="InterPro" id="IPR000086">
    <property type="entry name" value="NUDIX_hydrolase_dom"/>
</dbReference>
<dbReference type="OrthoDB" id="5292471at2"/>
<dbReference type="CDD" id="cd24155">
    <property type="entry name" value="NUDIX_ADPRase"/>
    <property type="match status" value="1"/>
</dbReference>
<dbReference type="InterPro" id="IPR004385">
    <property type="entry name" value="NDP_pyrophosphatase"/>
</dbReference>
<evidence type="ECO:0000256" key="1">
    <source>
        <dbReference type="ARBA" id="ARBA00001946"/>
    </source>
</evidence>
<accession>A0A2S0UR16</accession>
<dbReference type="KEGG" id="geh:HYN69_06545"/>
<dbReference type="InterPro" id="IPR015797">
    <property type="entry name" value="NUDIX_hydrolase-like_dom_sf"/>
</dbReference>
<evidence type="ECO:0000256" key="5">
    <source>
        <dbReference type="ARBA" id="ARBA00022723"/>
    </source>
</evidence>
<feature type="binding site" evidence="13">
    <location>
        <position position="352"/>
    </location>
    <ligand>
        <name>Mg(2+)</name>
        <dbReference type="ChEBI" id="CHEBI:18420"/>
        <label>1</label>
    </ligand>
</feature>
<proteinExistence type="inferred from homology"/>
<comment type="function">
    <text evidence="8">Acts on ADP-mannose and ADP-glucose as well as ADP-ribose. Prevents glycogen biosynthesis. The reaction catalyzed by this enzyme is a limiting step of the gluconeogenic process.</text>
</comment>
<dbReference type="PANTHER" id="PTHR11839:SF5">
    <property type="entry name" value="ADP-RIBOSE PYROPHOSPHATASE"/>
    <property type="match status" value="1"/>
</dbReference>
<feature type="binding site" evidence="13">
    <location>
        <position position="303"/>
    </location>
    <ligand>
        <name>Mg(2+)</name>
        <dbReference type="ChEBI" id="CHEBI:18420"/>
        <label>1</label>
    </ligand>
</feature>
<evidence type="ECO:0000256" key="9">
    <source>
        <dbReference type="ARBA" id="ARBA00030162"/>
    </source>
</evidence>
<keyword evidence="7 13" id="KW-0460">Magnesium</keyword>
<keyword evidence="6" id="KW-0378">Hydrolase</keyword>